<comment type="caution">
    <text evidence="2">The sequence shown here is derived from an EMBL/GenBank/DDBJ whole genome shotgun (WGS) entry which is preliminary data.</text>
</comment>
<reference evidence="2 3" key="1">
    <citation type="submission" date="2022-04" db="EMBL/GenBank/DDBJ databases">
        <title>Human microbiome associated bacterial genomes.</title>
        <authorList>
            <person name="Sandstrom S."/>
            <person name="Salamzade R."/>
            <person name="Kalan L.R."/>
        </authorList>
    </citation>
    <scope>NUCLEOTIDE SEQUENCE [LARGE SCALE GENOMIC DNA]</scope>
    <source>
        <strain evidence="3">p3-SID1799</strain>
    </source>
</reference>
<dbReference type="EMBL" id="JALXSQ010000005">
    <property type="protein sequence ID" value="MCT2042170.1"/>
    <property type="molecule type" value="Genomic_DNA"/>
</dbReference>
<keyword evidence="3" id="KW-1185">Reference proteome</keyword>
<evidence type="ECO:0000313" key="3">
    <source>
        <dbReference type="Proteomes" id="UP001525379"/>
    </source>
</evidence>
<evidence type="ECO:0000313" key="2">
    <source>
        <dbReference type="EMBL" id="MCT2042170.1"/>
    </source>
</evidence>
<evidence type="ECO:0000259" key="1">
    <source>
        <dbReference type="Pfam" id="PF00149"/>
    </source>
</evidence>
<gene>
    <name evidence="2" type="ORF">M3D15_02265</name>
</gene>
<dbReference type="InterPro" id="IPR004843">
    <property type="entry name" value="Calcineurin-like_PHP"/>
</dbReference>
<dbReference type="PANTHER" id="PTHR43143">
    <property type="entry name" value="METALLOPHOSPHOESTERASE, CALCINEURIN SUPERFAMILY"/>
    <property type="match status" value="1"/>
</dbReference>
<organism evidence="2 3">
    <name type="scientific">Pseudoclavibacter albus</name>
    <dbReference type="NCBI Taxonomy" id="272241"/>
    <lineage>
        <taxon>Bacteria</taxon>
        <taxon>Bacillati</taxon>
        <taxon>Actinomycetota</taxon>
        <taxon>Actinomycetes</taxon>
        <taxon>Micrococcales</taxon>
        <taxon>Microbacteriaceae</taxon>
        <taxon>Pseudoclavibacter</taxon>
    </lineage>
</organism>
<protein>
    <submittedName>
        <fullName evidence="2">Metallophosphoesterase</fullName>
    </submittedName>
</protein>
<dbReference type="Gene3D" id="3.60.21.10">
    <property type="match status" value="1"/>
</dbReference>
<dbReference type="PANTHER" id="PTHR43143:SF5">
    <property type="entry name" value="SECRETED PROTEIN"/>
    <property type="match status" value="1"/>
</dbReference>
<proteinExistence type="predicted"/>
<dbReference type="Pfam" id="PF00149">
    <property type="entry name" value="Metallophos"/>
    <property type="match status" value="1"/>
</dbReference>
<name>A0ABT2HV27_9MICO</name>
<accession>A0ABT2HV27</accession>
<feature type="domain" description="Calcineurin-like phosphoesterase" evidence="1">
    <location>
        <begin position="35"/>
        <end position="102"/>
    </location>
</feature>
<dbReference type="InterPro" id="IPR029052">
    <property type="entry name" value="Metallo-depent_PP-like"/>
</dbReference>
<dbReference type="InterPro" id="IPR051918">
    <property type="entry name" value="STPP_CPPED1"/>
</dbReference>
<dbReference type="SUPFAM" id="SSF56300">
    <property type="entry name" value="Metallo-dependent phosphatases"/>
    <property type="match status" value="1"/>
</dbReference>
<dbReference type="Proteomes" id="UP001525379">
    <property type="component" value="Unassembled WGS sequence"/>
</dbReference>
<dbReference type="RefSeq" id="WP_260103796.1">
    <property type="nucleotide sequence ID" value="NZ_JALXSQ010000005.1"/>
</dbReference>
<sequence>MCRAANTTSPSRGGESDTQYYNAQYTQHQKSIHDYVLAERDNKNIQYLFHTGDIVDAYDQMYQWENADPQHARLDQAGLPYGVLAGNHDVGHLAVDYTNYGNYFGEARFAGNPW</sequence>